<name>A0A7W5DR92_9PORP</name>
<dbReference type="InterPro" id="IPR027396">
    <property type="entry name" value="DsrEFH-like"/>
</dbReference>
<evidence type="ECO:0000313" key="1">
    <source>
        <dbReference type="EMBL" id="MBB3187632.1"/>
    </source>
</evidence>
<dbReference type="SUPFAM" id="SSF75169">
    <property type="entry name" value="DsrEFH-like"/>
    <property type="match status" value="1"/>
</dbReference>
<accession>A0A7W5DR92</accession>
<keyword evidence="2" id="KW-1185">Reference proteome</keyword>
<dbReference type="EMBL" id="JACHYB010000001">
    <property type="protein sequence ID" value="MBB3187632.1"/>
    <property type="molecule type" value="Genomic_DNA"/>
</dbReference>
<sequence>MANDLEAQVKQLEAQLKALQEGQPKDQLSMIVFSGDLDKVLAAFIIATGARAMDMEVKMFFTFWATPVLRAKNKKGGKKDFMSSMLGCMLPKGSTQTKLSKLNMCGMGTNMLKSVMKKKNVASLESLIETAGELGVEIAICQMSMDLMGFKKDEMIDYPYLSYVGVGTYLSDAQESKIQLFI</sequence>
<dbReference type="Proteomes" id="UP000544222">
    <property type="component" value="Unassembled WGS sequence"/>
</dbReference>
<dbReference type="PANTHER" id="PTHR34655">
    <property type="entry name" value="CONSERVED WITHIN P. AEROPHILUM"/>
    <property type="match status" value="1"/>
</dbReference>
<reference evidence="1 2" key="1">
    <citation type="submission" date="2020-08" db="EMBL/GenBank/DDBJ databases">
        <title>Genomic Encyclopedia of Type Strains, Phase IV (KMG-IV): sequencing the most valuable type-strain genomes for metagenomic binning, comparative biology and taxonomic classification.</title>
        <authorList>
            <person name="Goeker M."/>
        </authorList>
    </citation>
    <scope>NUCLEOTIDE SEQUENCE [LARGE SCALE GENOMIC DNA]</scope>
    <source>
        <strain evidence="1 2">DSM 27471</strain>
    </source>
</reference>
<comment type="caution">
    <text evidence="1">The sequence shown here is derived from an EMBL/GenBank/DDBJ whole genome shotgun (WGS) entry which is preliminary data.</text>
</comment>
<dbReference type="AlphaFoldDB" id="A0A7W5DR92"/>
<dbReference type="RefSeq" id="WP_183413377.1">
    <property type="nucleotide sequence ID" value="NZ_JACHYB010000001.1"/>
</dbReference>
<protein>
    <submittedName>
        <fullName evidence="1">Peroxiredoxin family protein</fullName>
    </submittedName>
</protein>
<proteinExistence type="predicted"/>
<dbReference type="InterPro" id="IPR032836">
    <property type="entry name" value="DsrE2-like"/>
</dbReference>
<dbReference type="Gene3D" id="3.40.1260.10">
    <property type="entry name" value="DsrEFH-like"/>
    <property type="match status" value="1"/>
</dbReference>
<evidence type="ECO:0000313" key="2">
    <source>
        <dbReference type="Proteomes" id="UP000544222"/>
    </source>
</evidence>
<dbReference type="PANTHER" id="PTHR34655:SF2">
    <property type="entry name" value="PEROXIREDOXIN FAMILY PROTEIN"/>
    <property type="match status" value="1"/>
</dbReference>
<organism evidence="1 2">
    <name type="scientific">Microbacter margulisiae</name>
    <dbReference type="NCBI Taxonomy" id="1350067"/>
    <lineage>
        <taxon>Bacteria</taxon>
        <taxon>Pseudomonadati</taxon>
        <taxon>Bacteroidota</taxon>
        <taxon>Bacteroidia</taxon>
        <taxon>Bacteroidales</taxon>
        <taxon>Porphyromonadaceae</taxon>
        <taxon>Microbacter</taxon>
    </lineage>
</organism>
<dbReference type="Pfam" id="PF13686">
    <property type="entry name" value="DrsE_2"/>
    <property type="match status" value="1"/>
</dbReference>
<gene>
    <name evidence="1" type="ORF">FHX64_001795</name>
</gene>